<sequence>MLILLSEICNSFEFSLLCPLQVAFSAPLLSIGDYFLHLRNDEDWTLLNTLKILFKVSDVDIKIPKYLTLTLKYQSFDELYEDTSTRYNLNSWGTGAAHGGLRSGKPLAVGHVNIGTSHSMKWTGP</sequence>
<evidence type="ECO:0000313" key="1">
    <source>
        <dbReference type="EMBL" id="KAK3751607.1"/>
    </source>
</evidence>
<dbReference type="Proteomes" id="UP001283361">
    <property type="component" value="Unassembled WGS sequence"/>
</dbReference>
<gene>
    <name evidence="1" type="ORF">RRG08_012669</name>
</gene>
<protein>
    <submittedName>
        <fullName evidence="1">Uncharacterized protein</fullName>
    </submittedName>
</protein>
<organism evidence="1 2">
    <name type="scientific">Elysia crispata</name>
    <name type="common">lettuce slug</name>
    <dbReference type="NCBI Taxonomy" id="231223"/>
    <lineage>
        <taxon>Eukaryota</taxon>
        <taxon>Metazoa</taxon>
        <taxon>Spiralia</taxon>
        <taxon>Lophotrochozoa</taxon>
        <taxon>Mollusca</taxon>
        <taxon>Gastropoda</taxon>
        <taxon>Heterobranchia</taxon>
        <taxon>Euthyneura</taxon>
        <taxon>Panpulmonata</taxon>
        <taxon>Sacoglossa</taxon>
        <taxon>Placobranchoidea</taxon>
        <taxon>Plakobranchidae</taxon>
        <taxon>Elysia</taxon>
    </lineage>
</organism>
<dbReference type="AlphaFoldDB" id="A0AAE0YN56"/>
<name>A0AAE0YN56_9GAST</name>
<accession>A0AAE0YN56</accession>
<comment type="caution">
    <text evidence="1">The sequence shown here is derived from an EMBL/GenBank/DDBJ whole genome shotgun (WGS) entry which is preliminary data.</text>
</comment>
<proteinExistence type="predicted"/>
<reference evidence="1" key="1">
    <citation type="journal article" date="2023" name="G3 (Bethesda)">
        <title>A reference genome for the long-term kleptoplast-retaining sea slug Elysia crispata morphotype clarki.</title>
        <authorList>
            <person name="Eastman K.E."/>
            <person name="Pendleton A.L."/>
            <person name="Shaikh M.A."/>
            <person name="Suttiyut T."/>
            <person name="Ogas R."/>
            <person name="Tomko P."/>
            <person name="Gavelis G."/>
            <person name="Widhalm J.R."/>
            <person name="Wisecaver J.H."/>
        </authorList>
    </citation>
    <scope>NUCLEOTIDE SEQUENCE</scope>
    <source>
        <strain evidence="1">ECLA1</strain>
    </source>
</reference>
<evidence type="ECO:0000313" key="2">
    <source>
        <dbReference type="Proteomes" id="UP001283361"/>
    </source>
</evidence>
<keyword evidence="2" id="KW-1185">Reference proteome</keyword>
<dbReference type="EMBL" id="JAWDGP010005812">
    <property type="protein sequence ID" value="KAK3751607.1"/>
    <property type="molecule type" value="Genomic_DNA"/>
</dbReference>